<dbReference type="Gene3D" id="3.30.70.100">
    <property type="match status" value="1"/>
</dbReference>
<dbReference type="InterPro" id="IPR012577">
    <property type="entry name" value="NIPSNAP"/>
</dbReference>
<comment type="caution">
    <text evidence="3">The sequence shown here is derived from an EMBL/GenBank/DDBJ whole genome shotgun (WGS) entry which is preliminary data.</text>
</comment>
<dbReference type="Proteomes" id="UP001419910">
    <property type="component" value="Unassembled WGS sequence"/>
</dbReference>
<dbReference type="InterPro" id="IPR011008">
    <property type="entry name" value="Dimeric_a/b-barrel"/>
</dbReference>
<reference evidence="3 4" key="1">
    <citation type="submission" date="2024-05" db="EMBL/GenBank/DDBJ databases">
        <authorList>
            <person name="Liu Q."/>
            <person name="Xin Y.-H."/>
        </authorList>
    </citation>
    <scope>NUCLEOTIDE SEQUENCE [LARGE SCALE GENOMIC DNA]</scope>
    <source>
        <strain evidence="3 4">CGMCC 1.10181</strain>
    </source>
</reference>
<dbReference type="EMBL" id="JBDIME010000027">
    <property type="protein sequence ID" value="MEN2792348.1"/>
    <property type="molecule type" value="Genomic_DNA"/>
</dbReference>
<dbReference type="Pfam" id="PF07978">
    <property type="entry name" value="NIPSNAP"/>
    <property type="match status" value="1"/>
</dbReference>
<accession>A0ABU9Y971</accession>
<protein>
    <submittedName>
        <fullName evidence="3">NIPSNAP family protein</fullName>
    </submittedName>
</protein>
<dbReference type="PANTHER" id="PTHR21017:SF17">
    <property type="entry name" value="PROTEIN NIPSNAP"/>
    <property type="match status" value="1"/>
</dbReference>
<dbReference type="InterPro" id="IPR051557">
    <property type="entry name" value="NipSnap_domain"/>
</dbReference>
<evidence type="ECO:0000256" key="1">
    <source>
        <dbReference type="ARBA" id="ARBA00005291"/>
    </source>
</evidence>
<evidence type="ECO:0000313" key="3">
    <source>
        <dbReference type="EMBL" id="MEN2792348.1"/>
    </source>
</evidence>
<gene>
    <name evidence="3" type="ORF">ABC974_22140</name>
</gene>
<organism evidence="3 4">
    <name type="scientific">Sphingomonas oligophenolica</name>
    <dbReference type="NCBI Taxonomy" id="301154"/>
    <lineage>
        <taxon>Bacteria</taxon>
        <taxon>Pseudomonadati</taxon>
        <taxon>Pseudomonadota</taxon>
        <taxon>Alphaproteobacteria</taxon>
        <taxon>Sphingomonadales</taxon>
        <taxon>Sphingomonadaceae</taxon>
        <taxon>Sphingomonas</taxon>
    </lineage>
</organism>
<evidence type="ECO:0000259" key="2">
    <source>
        <dbReference type="Pfam" id="PF07978"/>
    </source>
</evidence>
<dbReference type="RefSeq" id="WP_343890953.1">
    <property type="nucleotide sequence ID" value="NZ_BAAAEH010000036.1"/>
</dbReference>
<dbReference type="PANTHER" id="PTHR21017">
    <property type="entry name" value="NIPSNAP-RELATED"/>
    <property type="match status" value="1"/>
</dbReference>
<feature type="domain" description="NIPSNAP" evidence="2">
    <location>
        <begin position="5"/>
        <end position="102"/>
    </location>
</feature>
<comment type="similarity">
    <text evidence="1">Belongs to the NipSnap family.</text>
</comment>
<evidence type="ECO:0000313" key="4">
    <source>
        <dbReference type="Proteomes" id="UP001419910"/>
    </source>
</evidence>
<sequence>MIIDHRTYTIYPSKFLAFLELWQSAALPVQLKHSGRFLGMFITDTGPVNSLLHMWAYEDAADREARRRKFEALPEWIDYRRRLDALDALDKVETKLIRPAPFVTLEWPMVTTG</sequence>
<dbReference type="SUPFAM" id="SSF54909">
    <property type="entry name" value="Dimeric alpha+beta barrel"/>
    <property type="match status" value="1"/>
</dbReference>
<keyword evidence="4" id="KW-1185">Reference proteome</keyword>
<name>A0ABU9Y971_9SPHN</name>
<proteinExistence type="inferred from homology"/>